<evidence type="ECO:0000256" key="1">
    <source>
        <dbReference type="SAM" id="MobiDB-lite"/>
    </source>
</evidence>
<evidence type="ECO:0000313" key="2">
    <source>
        <dbReference type="EMBL" id="KAJ8334259.1"/>
    </source>
</evidence>
<feature type="region of interest" description="Disordered" evidence="1">
    <location>
        <begin position="12"/>
        <end position="212"/>
    </location>
</feature>
<proteinExistence type="predicted"/>
<comment type="caution">
    <text evidence="2">The sequence shown here is derived from an EMBL/GenBank/DDBJ whole genome shotgun (WGS) entry which is preliminary data.</text>
</comment>
<organism evidence="2 3">
    <name type="scientific">Synaphobranchus kaupii</name>
    <name type="common">Kaup's arrowtooth eel</name>
    <dbReference type="NCBI Taxonomy" id="118154"/>
    <lineage>
        <taxon>Eukaryota</taxon>
        <taxon>Metazoa</taxon>
        <taxon>Chordata</taxon>
        <taxon>Craniata</taxon>
        <taxon>Vertebrata</taxon>
        <taxon>Euteleostomi</taxon>
        <taxon>Actinopterygii</taxon>
        <taxon>Neopterygii</taxon>
        <taxon>Teleostei</taxon>
        <taxon>Anguilliformes</taxon>
        <taxon>Synaphobranchidae</taxon>
        <taxon>Synaphobranchus</taxon>
    </lineage>
</organism>
<dbReference type="AlphaFoldDB" id="A0A9Q1IC52"/>
<reference evidence="2" key="1">
    <citation type="journal article" date="2023" name="Science">
        <title>Genome structures resolve the early diversification of teleost fishes.</title>
        <authorList>
            <person name="Parey E."/>
            <person name="Louis A."/>
            <person name="Montfort J."/>
            <person name="Bouchez O."/>
            <person name="Roques C."/>
            <person name="Iampietro C."/>
            <person name="Lluch J."/>
            <person name="Castinel A."/>
            <person name="Donnadieu C."/>
            <person name="Desvignes T."/>
            <person name="Floi Bucao C."/>
            <person name="Jouanno E."/>
            <person name="Wen M."/>
            <person name="Mejri S."/>
            <person name="Dirks R."/>
            <person name="Jansen H."/>
            <person name="Henkel C."/>
            <person name="Chen W.J."/>
            <person name="Zahm M."/>
            <person name="Cabau C."/>
            <person name="Klopp C."/>
            <person name="Thompson A.W."/>
            <person name="Robinson-Rechavi M."/>
            <person name="Braasch I."/>
            <person name="Lecointre G."/>
            <person name="Bobe J."/>
            <person name="Postlethwait J.H."/>
            <person name="Berthelot C."/>
            <person name="Roest Crollius H."/>
            <person name="Guiguen Y."/>
        </authorList>
    </citation>
    <scope>NUCLEOTIDE SEQUENCE</scope>
    <source>
        <strain evidence="2">WJC10195</strain>
    </source>
</reference>
<accession>A0A9Q1IC52</accession>
<gene>
    <name evidence="2" type="ORF">SKAU_G00398980</name>
</gene>
<feature type="compositionally biased region" description="Low complexity" evidence="1">
    <location>
        <begin position="98"/>
        <end position="111"/>
    </location>
</feature>
<sequence>MKSVEICAAISRVNGDQRQKASPGEASGGLWRAGGPRGRGQSRQTPLCNGHRQGWQEEGGQNHGGYERRARRFLRLPGSTAQTPRAGPGSTGREGLQSAGAGAGSPSCSGAFVFDQLYTPNQNKTKGKTPPQVLLDPNPDPSETNRLALQVLLKSQPGRFLASRASGNAGPRAGNSGRSGKPPHGARHRPRPPQSRPAPEGGRHRTWLTRRA</sequence>
<evidence type="ECO:0000313" key="3">
    <source>
        <dbReference type="Proteomes" id="UP001152622"/>
    </source>
</evidence>
<dbReference type="Proteomes" id="UP001152622">
    <property type="component" value="Chromosome 21"/>
</dbReference>
<protein>
    <submittedName>
        <fullName evidence="2">Uncharacterized protein</fullName>
    </submittedName>
</protein>
<dbReference type="EMBL" id="JAINUF010000021">
    <property type="protein sequence ID" value="KAJ8334259.1"/>
    <property type="molecule type" value="Genomic_DNA"/>
</dbReference>
<keyword evidence="3" id="KW-1185">Reference proteome</keyword>
<name>A0A9Q1IC52_SYNKA</name>